<reference evidence="1 2" key="1">
    <citation type="journal article" date="2019" name="Microb. Cell Fact.">
        <title>Exploring novel herbicidin analogues by transcriptional regulator overexpression and MS/MS molecular networking.</title>
        <authorList>
            <person name="Shi Y."/>
            <person name="Gu R."/>
            <person name="Li Y."/>
            <person name="Wang X."/>
            <person name="Ren W."/>
            <person name="Li X."/>
            <person name="Wang L."/>
            <person name="Xie Y."/>
            <person name="Hong B."/>
        </authorList>
    </citation>
    <scope>NUCLEOTIDE SEQUENCE [LARGE SCALE GENOMIC DNA]</scope>
    <source>
        <strain evidence="1 2">US-43</strain>
    </source>
</reference>
<organism evidence="1 2">
    <name type="scientific">Streptomyces mobaraensis</name>
    <name type="common">Streptoverticillium mobaraense</name>
    <dbReference type="NCBI Taxonomy" id="35621"/>
    <lineage>
        <taxon>Bacteria</taxon>
        <taxon>Bacillati</taxon>
        <taxon>Actinomycetota</taxon>
        <taxon>Actinomycetes</taxon>
        <taxon>Kitasatosporales</taxon>
        <taxon>Streptomycetaceae</taxon>
        <taxon>Streptomyces</taxon>
    </lineage>
</organism>
<dbReference type="Proteomes" id="UP000327000">
    <property type="component" value="Unassembled WGS sequence"/>
</dbReference>
<dbReference type="EMBL" id="VOKX01000027">
    <property type="protein sequence ID" value="KAB7845026.1"/>
    <property type="molecule type" value="Genomic_DNA"/>
</dbReference>
<comment type="caution">
    <text evidence="1">The sequence shown here is derived from an EMBL/GenBank/DDBJ whole genome shotgun (WGS) entry which is preliminary data.</text>
</comment>
<proteinExistence type="predicted"/>
<gene>
    <name evidence="1" type="ORF">FRZ00_15055</name>
</gene>
<evidence type="ECO:0000313" key="2">
    <source>
        <dbReference type="Proteomes" id="UP000327000"/>
    </source>
</evidence>
<evidence type="ECO:0008006" key="3">
    <source>
        <dbReference type="Google" id="ProtNLM"/>
    </source>
</evidence>
<protein>
    <recommendedName>
        <fullName evidence="3">GNAT family N-acetyltransferase</fullName>
    </recommendedName>
</protein>
<name>A0A5N5W9C0_STRMB</name>
<evidence type="ECO:0000313" key="1">
    <source>
        <dbReference type="EMBL" id="KAB7845026.1"/>
    </source>
</evidence>
<dbReference type="OrthoDB" id="4200942at2"/>
<dbReference type="AlphaFoldDB" id="A0A5N5W9C0"/>
<accession>A0A5N5W9C0</accession>
<keyword evidence="2" id="KW-1185">Reference proteome</keyword>
<dbReference type="RefSeq" id="WP_004941096.1">
    <property type="nucleotide sequence ID" value="NZ_VOKX01000027.1"/>
</dbReference>
<sequence length="235" mass="24874">MSVSLEVCRERTDDTVPAGHWEDERTTAVVLAREDGAVIGSVVVLDLGADDPALRFAAVPEGAFEALVPMLREAAALVGAAGGTALRWVAESDEMPPSVPEELGATEDGEVYRWWRLELSAAARTVEGGGAGPVEERPAGEDAVFRLGLADALFDVEIEEDTAVLVHDREEEHTPDELTALVGAVVRRVREAHPAVRAAEAYAAPDDDTLGAALTAVGFVPTDRRAVEYLLPLGG</sequence>